<dbReference type="OrthoDB" id="1066867at2"/>
<reference evidence="3" key="1">
    <citation type="submission" date="2016-04" db="EMBL/GenBank/DDBJ databases">
        <title>Complete Genome Sequences of Twelve Strains of a Stable Defined Moderately Diverse Mouse Microbiota 2 (sDMDMm2).</title>
        <authorList>
            <person name="Uchimura Y."/>
            <person name="Wyss M."/>
            <person name="Brugiroux S."/>
            <person name="Limenitakis J.P."/>
            <person name="Stecher B."/>
            <person name="McCoy K.D."/>
            <person name="Macpherson A.J."/>
        </authorList>
    </citation>
    <scope>NUCLEOTIDE SEQUENCE [LARGE SCALE GENOMIC DNA]</scope>
    <source>
        <strain evidence="3">I48</strain>
    </source>
</reference>
<keyword evidence="3" id="KW-1185">Reference proteome</keyword>
<dbReference type="PANTHER" id="PTHR21666:SF270">
    <property type="entry name" value="MUREIN HYDROLASE ACTIVATOR ENVC"/>
    <property type="match status" value="1"/>
</dbReference>
<dbReference type="AlphaFoldDB" id="A0A1C7GWT1"/>
<gene>
    <name evidence="2" type="ORF">A4V03_05095</name>
</gene>
<dbReference type="Gene3D" id="2.70.70.10">
    <property type="entry name" value="Glucose Permease (Domain IIA)"/>
    <property type="match status" value="1"/>
</dbReference>
<sequence>MNYTQEMNLVSKSGYCMPFEERNGEVNMTLGYGKQNHPVTQEDFFHHGVDFATHRYILAAVADGVVSGIGSTPTHGLYQVIRYGKYEVTYAHLANALAAFGTRVRAGSVVGISGDLLHIGVKYDGEEINPMEFLAMLYGNLLTMRQQGHPGTPELATMEMDIPTAYDDDREEIEELMLRFYPEYLLEVGNGGYRVPEHTEQSLRNIFSLSAVKNYFYETIPSLANPLGIGGRSMPIAAKVQNLLIGDFLSYLALRHNLFLSTLNENDKKKRQTKP</sequence>
<dbReference type="KEGG" id="bcae:A4V03_05095"/>
<dbReference type="GO" id="GO:0004222">
    <property type="term" value="F:metalloendopeptidase activity"/>
    <property type="evidence" value="ECO:0007669"/>
    <property type="project" value="TreeGrafter"/>
</dbReference>
<evidence type="ECO:0000313" key="2">
    <source>
        <dbReference type="EMBL" id="ANU57018.1"/>
    </source>
</evidence>
<protein>
    <submittedName>
        <fullName evidence="2">Peptidase M23</fullName>
    </submittedName>
</protein>
<dbReference type="Pfam" id="PF01551">
    <property type="entry name" value="Peptidase_M23"/>
    <property type="match status" value="1"/>
</dbReference>
<dbReference type="Proteomes" id="UP000092631">
    <property type="component" value="Chromosome"/>
</dbReference>
<dbReference type="CDD" id="cd12797">
    <property type="entry name" value="M23_peptidase"/>
    <property type="match status" value="1"/>
</dbReference>
<evidence type="ECO:0000259" key="1">
    <source>
        <dbReference type="Pfam" id="PF01551"/>
    </source>
</evidence>
<accession>A0A1C7GWT1</accession>
<dbReference type="EMBL" id="CP015401">
    <property type="protein sequence ID" value="ANU57018.1"/>
    <property type="molecule type" value="Genomic_DNA"/>
</dbReference>
<dbReference type="SUPFAM" id="SSF51261">
    <property type="entry name" value="Duplicated hybrid motif"/>
    <property type="match status" value="1"/>
</dbReference>
<organism evidence="2 3">
    <name type="scientific">Bacteroides caecimuris</name>
    <dbReference type="NCBI Taxonomy" id="1796613"/>
    <lineage>
        <taxon>Bacteria</taxon>
        <taxon>Pseudomonadati</taxon>
        <taxon>Bacteroidota</taxon>
        <taxon>Bacteroidia</taxon>
        <taxon>Bacteroidales</taxon>
        <taxon>Bacteroidaceae</taxon>
        <taxon>Bacteroides</taxon>
    </lineage>
</organism>
<dbReference type="InterPro" id="IPR050570">
    <property type="entry name" value="Cell_wall_metabolism_enzyme"/>
</dbReference>
<dbReference type="PANTHER" id="PTHR21666">
    <property type="entry name" value="PEPTIDASE-RELATED"/>
    <property type="match status" value="1"/>
</dbReference>
<dbReference type="InterPro" id="IPR011055">
    <property type="entry name" value="Dup_hybrid_motif"/>
</dbReference>
<dbReference type="InterPro" id="IPR016047">
    <property type="entry name" value="M23ase_b-sheet_dom"/>
</dbReference>
<name>A0A1C7GWT1_9BACE</name>
<feature type="domain" description="M23ase beta-sheet core" evidence="1">
    <location>
        <begin position="45"/>
        <end position="130"/>
    </location>
</feature>
<dbReference type="GeneID" id="82186507"/>
<proteinExistence type="predicted"/>
<dbReference type="RefSeq" id="WP_065538186.1">
    <property type="nucleotide sequence ID" value="NZ_CAPUCN010000059.1"/>
</dbReference>
<evidence type="ECO:0000313" key="3">
    <source>
        <dbReference type="Proteomes" id="UP000092631"/>
    </source>
</evidence>